<dbReference type="RefSeq" id="WP_080805338.1">
    <property type="nucleotide sequence ID" value="NZ_LT828550.1"/>
</dbReference>
<keyword evidence="2 6" id="KW-0812">Transmembrane</keyword>
<evidence type="ECO:0000313" key="9">
    <source>
        <dbReference type="Proteomes" id="UP000191931"/>
    </source>
</evidence>
<evidence type="ECO:0000256" key="3">
    <source>
        <dbReference type="ARBA" id="ARBA00022989"/>
    </source>
</evidence>
<accession>A0A1W1H8S8</accession>
<comment type="subcellular location">
    <subcellularLocation>
        <location evidence="1">Membrane</location>
        <topology evidence="1">Single-pass membrane protein</topology>
    </subcellularLocation>
</comment>
<evidence type="ECO:0000256" key="6">
    <source>
        <dbReference type="SAM" id="Phobius"/>
    </source>
</evidence>
<feature type="region of interest" description="Disordered" evidence="5">
    <location>
        <begin position="378"/>
        <end position="417"/>
    </location>
</feature>
<feature type="compositionally biased region" description="Low complexity" evidence="5">
    <location>
        <begin position="397"/>
        <end position="411"/>
    </location>
</feature>
<evidence type="ECO:0000313" key="8">
    <source>
        <dbReference type="EMBL" id="SLM28859.1"/>
    </source>
</evidence>
<dbReference type="InterPro" id="IPR007452">
    <property type="entry name" value="TamB_C"/>
</dbReference>
<dbReference type="Proteomes" id="UP000191931">
    <property type="component" value="Unassembled WGS sequence"/>
</dbReference>
<dbReference type="OrthoDB" id="5475916at2"/>
<feature type="domain" description="Translocation and assembly module TamB C-terminal" evidence="7">
    <location>
        <begin position="952"/>
        <end position="1306"/>
    </location>
</feature>
<keyword evidence="3 6" id="KW-1133">Transmembrane helix</keyword>
<dbReference type="GO" id="GO:0005886">
    <property type="term" value="C:plasma membrane"/>
    <property type="evidence" value="ECO:0007669"/>
    <property type="project" value="InterPro"/>
</dbReference>
<proteinExistence type="predicted"/>
<dbReference type="InterPro" id="IPR008023">
    <property type="entry name" value="DUF748"/>
</dbReference>
<evidence type="ECO:0000256" key="4">
    <source>
        <dbReference type="ARBA" id="ARBA00023136"/>
    </source>
</evidence>
<dbReference type="GO" id="GO:0097347">
    <property type="term" value="C:TAM protein secretion complex"/>
    <property type="evidence" value="ECO:0007669"/>
    <property type="project" value="TreeGrafter"/>
</dbReference>
<feature type="compositionally biased region" description="Polar residues" evidence="5">
    <location>
        <begin position="378"/>
        <end position="388"/>
    </location>
</feature>
<dbReference type="GO" id="GO:0009306">
    <property type="term" value="P:protein secretion"/>
    <property type="evidence" value="ECO:0007669"/>
    <property type="project" value="InterPro"/>
</dbReference>
<keyword evidence="4 6" id="KW-0472">Membrane</keyword>
<sequence length="1307" mass="142059">MSRFFKRFAIISGYCVIFIFVVIALAITSSFFYINSEHCSQMIQEQVNSRIPGTMVWKKLNISFFKGKLTIDGFQLLLDGKEIAGVDKLDILLVPSGFARGEIVVEHFNIESPRAEIFISQDQKINILGAFPESVESDKEPQPESDVMKNIHFNVIVNSLNIKNGRFTYHSEADAVKATLDNLAVTGKANLFEKTADISISTGDISFEQSGGVKSKLEKVAMEGHFLVDSISGFSLVVDSEAADIVIKGEATNLLPSDTILSSENPPFSPDLDFTLDANIVSEEIVRMLSLEHDIGGGISIHTEIRGSINDPYLLCTIEYPDGTLMGRKIEKFSFKGVMEKREIVISSLEIDHPHAKLKADGKVSLVKAFPQGFLGTETGNKASTTPISADMDKEPSSSSVKEPSSSSVKHPSVKHPSIDPADISWDFSIAGSDIEPGIILDSEGIKGIGGKCGFTAKLAGNMNNPEAHLDFQADGATYEGYPAVDTKLKVSLVDGVVNIGNMDISSCGANVQIKGSVAVLEKEQNGSFGKYVPMASPLLNLTAVPGEAFDISIILKELGRLGLLDEQNIEGKVEFKTSLKGTLDNLIAKVDLTAENIKYEAEKIDKVDLKAEYRDKKLTIPSLDVTLAENNNLNANGWLDENKRFNVVLASKGIDLLCIDAVRKTDMLKGVAICSVSASGTFDNPEINGNISLKSLEVMDKPFEDFTAYISLKNRKARIAGKLNFDIDAFFDMDSRDFSAEAVFADTDLLPWFNFAGVKDIEGHTTGQIKVSGNADSPDKVTARCNFDEILVRHQKYENATINLKFLKAWSDGDSFEVEKFKILLPENGEVEISALGRISGEVVADAKAVIPVSTAPLFVPDLPPMEGTLIMDVNGKMDLGSLKKGTQTVGSENSESKNINEASLDLSGASINANLQFKEIAVTLPEDFGRVEKINGTITGDLNRIDITKIKGRFGTGTFLLKGGAELDNYMPQNINISFKTEAIPVNMVEGLAADIFSDLKFNATFDKTVLSAALVSGEVMVANGLWNRDLSVEKEVFSTLTSRKRERKVAKEKKEPDPLLEKIALDVAVKGKTPFIVDNNLAYMEIYPDIKVMGNAASPAVSGRSEINPGTINYQSSEFTLTKGIIDFVNPYVIEPELDIESHRSVRQWDVMLAVSGTPDNLDFKLSSDPQLEDGDIISLLLRGKTVSELINAEGGTTMSTAGMLSQVAASAVSDNLKAATGLDIFEVGFGNSTDDNGLSDMNVTMGKEITDNITIKYGAETKDGEMVHKTSAEYKLMDNVSVSGFQDSAGQFGGEVRYRLEFR</sequence>
<evidence type="ECO:0000256" key="5">
    <source>
        <dbReference type="SAM" id="MobiDB-lite"/>
    </source>
</evidence>
<dbReference type="PANTHER" id="PTHR36985">
    <property type="entry name" value="TRANSLOCATION AND ASSEMBLY MODULE SUBUNIT TAMB"/>
    <property type="match status" value="1"/>
</dbReference>
<protein>
    <recommendedName>
        <fullName evidence="7">Translocation and assembly module TamB C-terminal domain-containing protein</fullName>
    </recommendedName>
</protein>
<dbReference type="Pfam" id="PF05359">
    <property type="entry name" value="DUF748"/>
    <property type="match status" value="1"/>
</dbReference>
<evidence type="ECO:0000256" key="1">
    <source>
        <dbReference type="ARBA" id="ARBA00004167"/>
    </source>
</evidence>
<organism evidence="8 9">
    <name type="scientific">Desulfamplus magnetovallimortis</name>
    <dbReference type="NCBI Taxonomy" id="1246637"/>
    <lineage>
        <taxon>Bacteria</taxon>
        <taxon>Pseudomonadati</taxon>
        <taxon>Thermodesulfobacteriota</taxon>
        <taxon>Desulfobacteria</taxon>
        <taxon>Desulfobacterales</taxon>
        <taxon>Desulfobacteraceae</taxon>
        <taxon>Desulfamplus</taxon>
    </lineage>
</organism>
<reference evidence="8 9" key="1">
    <citation type="submission" date="2017-03" db="EMBL/GenBank/DDBJ databases">
        <authorList>
            <person name="Afonso C.L."/>
            <person name="Miller P.J."/>
            <person name="Scott M.A."/>
            <person name="Spackman E."/>
            <person name="Goraichik I."/>
            <person name="Dimitrov K.M."/>
            <person name="Suarez D.L."/>
            <person name="Swayne D.E."/>
        </authorList>
    </citation>
    <scope>NUCLEOTIDE SEQUENCE [LARGE SCALE GENOMIC DNA]</scope>
    <source>
        <strain evidence="8">PRJEB14757</strain>
    </source>
</reference>
<feature type="transmembrane region" description="Helical" evidence="6">
    <location>
        <begin position="12"/>
        <end position="34"/>
    </location>
</feature>
<gene>
    <name evidence="8" type="ORF">MTBBW1_1610021</name>
</gene>
<dbReference type="Pfam" id="PF04357">
    <property type="entry name" value="TamB"/>
    <property type="match status" value="1"/>
</dbReference>
<dbReference type="EMBL" id="FWEV01000070">
    <property type="protein sequence ID" value="SLM28859.1"/>
    <property type="molecule type" value="Genomic_DNA"/>
</dbReference>
<dbReference type="STRING" id="1246637.MTBBW1_1610021"/>
<name>A0A1W1H8S8_9BACT</name>
<keyword evidence="9" id="KW-1185">Reference proteome</keyword>
<dbReference type="PANTHER" id="PTHR36985:SF1">
    <property type="entry name" value="TRANSLOCATION AND ASSEMBLY MODULE SUBUNIT TAMB"/>
    <property type="match status" value="1"/>
</dbReference>
<evidence type="ECO:0000259" key="7">
    <source>
        <dbReference type="Pfam" id="PF04357"/>
    </source>
</evidence>
<evidence type="ECO:0000256" key="2">
    <source>
        <dbReference type="ARBA" id="ARBA00022692"/>
    </source>
</evidence>